<sequence length="178" mass="19283">MPTQAVAGAAAGAALLGGGGTLAAYAAGAFNTKWEDTTFEEYAQSLGKLKYLGESSTTLNTPPTKTNIEAKIGNATSGGGYRDVLKGNWDHMKKEDVAEEEKNKRPQDSKDVLFPASAQSLDKKSEIAQWTEAWCGAIGKKRVKAKIKVGDDTKWNKEFFNRDDSWKAFKEVCLTATP</sequence>
<gene>
    <name evidence="3" type="ORF">MHSWG343_07010</name>
</gene>
<name>A0A478FQE1_9MOLU</name>
<dbReference type="AlphaFoldDB" id="A0A478FQE1"/>
<feature type="region of interest" description="Disordered" evidence="1">
    <location>
        <begin position="95"/>
        <end position="114"/>
    </location>
</feature>
<dbReference type="Proteomes" id="UP000324831">
    <property type="component" value="Unassembled WGS sequence"/>
</dbReference>
<accession>A0A478FQE1</accession>
<feature type="chain" id="PRO_5019825179" evidence="2">
    <location>
        <begin position="27"/>
        <end position="178"/>
    </location>
</feature>
<protein>
    <submittedName>
        <fullName evidence="3">Uncharacterized protein</fullName>
    </submittedName>
</protein>
<comment type="caution">
    <text evidence="3">The sequence shown here is derived from an EMBL/GenBank/DDBJ whole genome shotgun (WGS) entry which is preliminary data.</text>
</comment>
<evidence type="ECO:0000256" key="2">
    <source>
        <dbReference type="SAM" id="SignalP"/>
    </source>
</evidence>
<evidence type="ECO:0000313" key="3">
    <source>
        <dbReference type="EMBL" id="GCE63701.1"/>
    </source>
</evidence>
<reference evidence="3" key="1">
    <citation type="submission" date="2019-01" db="EMBL/GenBank/DDBJ databases">
        <title>Draft genome sequences of Candidatus Mycoplasma haemohominis SWG34-3 identified from a patient with pyrexia, anemia and liver dysfunction.</title>
        <authorList>
            <person name="Sekizuka T."/>
            <person name="Hattori N."/>
            <person name="Katano H."/>
            <person name="Takuma T."/>
            <person name="Ito T."/>
            <person name="Arai N."/>
            <person name="Yanai R."/>
            <person name="Ishii S."/>
            <person name="Miura Y."/>
            <person name="Tokunaga T."/>
            <person name="Watanabe H."/>
            <person name="Nomura N."/>
            <person name="Eguchi J."/>
            <person name="Arai T."/>
            <person name="Hasegawa H."/>
            <person name="Nakamaki T."/>
            <person name="Wakita T."/>
            <person name="Niki Y."/>
            <person name="Kuroda M."/>
        </authorList>
    </citation>
    <scope>NUCLEOTIDE SEQUENCE [LARGE SCALE GENOMIC DNA]</scope>
    <source>
        <strain evidence="3">SWG34-3</strain>
    </source>
</reference>
<feature type="compositionally biased region" description="Basic and acidic residues" evidence="1">
    <location>
        <begin position="95"/>
        <end position="111"/>
    </location>
</feature>
<evidence type="ECO:0000256" key="1">
    <source>
        <dbReference type="SAM" id="MobiDB-lite"/>
    </source>
</evidence>
<feature type="signal peptide" evidence="2">
    <location>
        <begin position="1"/>
        <end position="26"/>
    </location>
</feature>
<organism evidence="3">
    <name type="scientific">Candidatus Mycoplasma haematohominis</name>
    <dbReference type="NCBI Taxonomy" id="1494318"/>
    <lineage>
        <taxon>Bacteria</taxon>
        <taxon>Bacillati</taxon>
        <taxon>Mycoplasmatota</taxon>
        <taxon>Mollicutes</taxon>
        <taxon>Mycoplasmataceae</taxon>
        <taxon>Mycoplasma</taxon>
    </lineage>
</organism>
<keyword evidence="2" id="KW-0732">Signal</keyword>
<dbReference type="EMBL" id="BIMN01000003">
    <property type="protein sequence ID" value="GCE63701.1"/>
    <property type="molecule type" value="Genomic_DNA"/>
</dbReference>
<dbReference type="RefSeq" id="WP_216083381.1">
    <property type="nucleotide sequence ID" value="NZ_CACTIB010000021.1"/>
</dbReference>
<proteinExistence type="predicted"/>